<name>A0ABU6GSC2_9BACL</name>
<evidence type="ECO:0000313" key="6">
    <source>
        <dbReference type="EMBL" id="MEC0242616.1"/>
    </source>
</evidence>
<accession>A0ABU6GSC2</accession>
<dbReference type="PANTHER" id="PTHR30346">
    <property type="entry name" value="TRANSCRIPTIONAL DUAL REGULATOR HCAR-RELATED"/>
    <property type="match status" value="1"/>
</dbReference>
<comment type="similarity">
    <text evidence="1">Belongs to the LysR transcriptional regulatory family.</text>
</comment>
<dbReference type="Gene3D" id="1.10.10.10">
    <property type="entry name" value="Winged helix-like DNA-binding domain superfamily/Winged helix DNA-binding domain"/>
    <property type="match status" value="1"/>
</dbReference>
<dbReference type="PROSITE" id="PS50931">
    <property type="entry name" value="HTH_LYSR"/>
    <property type="match status" value="1"/>
</dbReference>
<dbReference type="RefSeq" id="WP_326090385.1">
    <property type="nucleotide sequence ID" value="NZ_JARLKZ010000016.1"/>
</dbReference>
<keyword evidence="4" id="KW-0804">Transcription</keyword>
<protein>
    <submittedName>
        <fullName evidence="6">LysR family transcriptional regulator</fullName>
    </submittedName>
</protein>
<dbReference type="SUPFAM" id="SSF46785">
    <property type="entry name" value="Winged helix' DNA-binding domain"/>
    <property type="match status" value="1"/>
</dbReference>
<reference evidence="6 7" key="1">
    <citation type="submission" date="2023-03" db="EMBL/GenBank/DDBJ databases">
        <title>Bacillus Genome Sequencing.</title>
        <authorList>
            <person name="Dunlap C."/>
        </authorList>
    </citation>
    <scope>NUCLEOTIDE SEQUENCE [LARGE SCALE GENOMIC DNA]</scope>
    <source>
        <strain evidence="6 7">BD-525</strain>
    </source>
</reference>
<evidence type="ECO:0000256" key="2">
    <source>
        <dbReference type="ARBA" id="ARBA00023015"/>
    </source>
</evidence>
<keyword evidence="7" id="KW-1185">Reference proteome</keyword>
<dbReference type="InterPro" id="IPR000847">
    <property type="entry name" value="LysR_HTH_N"/>
</dbReference>
<comment type="caution">
    <text evidence="6">The sequence shown here is derived from an EMBL/GenBank/DDBJ whole genome shotgun (WGS) entry which is preliminary data.</text>
</comment>
<feature type="domain" description="HTH lysR-type" evidence="5">
    <location>
        <begin position="1"/>
        <end position="58"/>
    </location>
</feature>
<gene>
    <name evidence="6" type="ORF">P4H66_22650</name>
</gene>
<evidence type="ECO:0000313" key="7">
    <source>
        <dbReference type="Proteomes" id="UP001344632"/>
    </source>
</evidence>
<dbReference type="InterPro" id="IPR036388">
    <property type="entry name" value="WH-like_DNA-bd_sf"/>
</dbReference>
<dbReference type="EMBL" id="JARLKZ010000016">
    <property type="protein sequence ID" value="MEC0242616.1"/>
    <property type="molecule type" value="Genomic_DNA"/>
</dbReference>
<dbReference type="Proteomes" id="UP001344632">
    <property type="component" value="Unassembled WGS sequence"/>
</dbReference>
<dbReference type="CDD" id="cd08414">
    <property type="entry name" value="PBP2_LTTR_aromatics_like"/>
    <property type="match status" value="1"/>
</dbReference>
<dbReference type="Pfam" id="PF03466">
    <property type="entry name" value="LysR_substrate"/>
    <property type="match status" value="1"/>
</dbReference>
<dbReference type="Gene3D" id="3.40.190.10">
    <property type="entry name" value="Periplasmic binding protein-like II"/>
    <property type="match status" value="2"/>
</dbReference>
<dbReference type="PRINTS" id="PR00039">
    <property type="entry name" value="HTHLYSR"/>
</dbReference>
<evidence type="ECO:0000259" key="5">
    <source>
        <dbReference type="PROSITE" id="PS50931"/>
    </source>
</evidence>
<dbReference type="SUPFAM" id="SSF53850">
    <property type="entry name" value="Periplasmic binding protein-like II"/>
    <property type="match status" value="1"/>
</dbReference>
<sequence length="297" mass="34290">MELRHLHYFKAVAEELNFGRAAERLNIAQPPLSRQIKDLEDELGTKLFERTNRTVELTNAGREFLKKTKDILYQVEQARITTKLASTGYQGELHIAYTETITDFIPVFKEFQQSYDSVGISLERMNIPQILKGLRDKTIDVGLLYVPDNGQYQVEPNKNIQVKRLKKVTVMAFLHKSNSLLKSESSINIQDLSNETFVMVSSRYGAFYEDIYEELFHSHEYMPKSIIQANDLHTALAIVNQGIGFTFASSNIQILPDIVKREVRDLTYDTQEMVLWNRDNHSGNLQGFLDLLHSYYD</sequence>
<keyword evidence="2" id="KW-0805">Transcription regulation</keyword>
<dbReference type="PANTHER" id="PTHR30346:SF0">
    <property type="entry name" value="HCA OPERON TRANSCRIPTIONAL ACTIVATOR HCAR"/>
    <property type="match status" value="1"/>
</dbReference>
<dbReference type="InterPro" id="IPR036390">
    <property type="entry name" value="WH_DNA-bd_sf"/>
</dbReference>
<proteinExistence type="inferred from homology"/>
<organism evidence="6 7">
    <name type="scientific">Paenibacillus dokdonensis</name>
    <dbReference type="NCBI Taxonomy" id="2567944"/>
    <lineage>
        <taxon>Bacteria</taxon>
        <taxon>Bacillati</taxon>
        <taxon>Bacillota</taxon>
        <taxon>Bacilli</taxon>
        <taxon>Bacillales</taxon>
        <taxon>Paenibacillaceae</taxon>
        <taxon>Paenibacillus</taxon>
    </lineage>
</organism>
<evidence type="ECO:0000256" key="4">
    <source>
        <dbReference type="ARBA" id="ARBA00023163"/>
    </source>
</evidence>
<dbReference type="Pfam" id="PF00126">
    <property type="entry name" value="HTH_1"/>
    <property type="match status" value="1"/>
</dbReference>
<keyword evidence="3" id="KW-0238">DNA-binding</keyword>
<evidence type="ECO:0000256" key="3">
    <source>
        <dbReference type="ARBA" id="ARBA00023125"/>
    </source>
</evidence>
<dbReference type="InterPro" id="IPR005119">
    <property type="entry name" value="LysR_subst-bd"/>
</dbReference>
<evidence type="ECO:0000256" key="1">
    <source>
        <dbReference type="ARBA" id="ARBA00009437"/>
    </source>
</evidence>